<dbReference type="Pfam" id="PF00642">
    <property type="entry name" value="zf-CCCH"/>
    <property type="match status" value="1"/>
</dbReference>
<proteinExistence type="predicted"/>
<comment type="caution">
    <text evidence="8">The sequence shown here is derived from an EMBL/GenBank/DDBJ whole genome shotgun (WGS) entry which is preliminary data.</text>
</comment>
<evidence type="ECO:0000256" key="5">
    <source>
        <dbReference type="SAM" id="MobiDB-lite"/>
    </source>
</evidence>
<evidence type="ECO:0000313" key="8">
    <source>
        <dbReference type="EMBL" id="KAG8464655.1"/>
    </source>
</evidence>
<keyword evidence="3 4" id="KW-0862">Zinc</keyword>
<dbReference type="InterPro" id="IPR039971">
    <property type="entry name" value="CWC24-like"/>
</dbReference>
<dbReference type="SMART" id="SM00356">
    <property type="entry name" value="ZnF_C3H1"/>
    <property type="match status" value="1"/>
</dbReference>
<dbReference type="EMBL" id="JAGTXO010000012">
    <property type="protein sequence ID" value="KAG8464655.1"/>
    <property type="molecule type" value="Genomic_DNA"/>
</dbReference>
<feature type="zinc finger region" description="C3H1-type" evidence="4">
    <location>
        <begin position="172"/>
        <end position="200"/>
    </location>
</feature>
<keyword evidence="1 4" id="KW-0479">Metal-binding</keyword>
<feature type="region of interest" description="Disordered" evidence="5">
    <location>
        <begin position="1"/>
        <end position="83"/>
    </location>
</feature>
<feature type="compositionally biased region" description="Basic residues" evidence="5">
    <location>
        <begin position="19"/>
        <end position="31"/>
    </location>
</feature>
<dbReference type="Gene3D" id="4.10.1000.10">
    <property type="entry name" value="Zinc finger, CCCH-type"/>
    <property type="match status" value="1"/>
</dbReference>
<dbReference type="GO" id="GO:0005684">
    <property type="term" value="C:U2-type spliceosomal complex"/>
    <property type="evidence" value="ECO:0007669"/>
    <property type="project" value="TreeGrafter"/>
</dbReference>
<dbReference type="Proteomes" id="UP000751190">
    <property type="component" value="Unassembled WGS sequence"/>
</dbReference>
<dbReference type="SMART" id="SM00184">
    <property type="entry name" value="RING"/>
    <property type="match status" value="1"/>
</dbReference>
<dbReference type="InterPro" id="IPR017907">
    <property type="entry name" value="Znf_RING_CS"/>
</dbReference>
<evidence type="ECO:0008006" key="10">
    <source>
        <dbReference type="Google" id="ProtNLM"/>
    </source>
</evidence>
<dbReference type="InterPro" id="IPR001841">
    <property type="entry name" value="Znf_RING"/>
</dbReference>
<dbReference type="SUPFAM" id="SSF57850">
    <property type="entry name" value="RING/U-box"/>
    <property type="match status" value="1"/>
</dbReference>
<dbReference type="PROSITE" id="PS00518">
    <property type="entry name" value="ZF_RING_1"/>
    <property type="match status" value="1"/>
</dbReference>
<dbReference type="PANTHER" id="PTHR12930">
    <property type="entry name" value="ZINC FINGER PROTEIN 183"/>
    <property type="match status" value="1"/>
</dbReference>
<dbReference type="AlphaFoldDB" id="A0A8J5XJV1"/>
<evidence type="ECO:0000313" key="9">
    <source>
        <dbReference type="Proteomes" id="UP000751190"/>
    </source>
</evidence>
<sequence>MADDIGPPAAEGVAQFRKPASRARGNMRKRPMLLDEASHDSGGDDRPSVVRPEKAAKPTPFMQSTKAPGRSKAAREDVAAHASDRRITTFDNKVFATNEQETEHDRDARAIFERQKAIEGEEPLTANGEKIYRGANNYRSFTQRAEDFDSAVLSGQGPQRAPVHYRAICRFDYQPDVCKDYKETGFCGYGDACKFLHDRGDYKTGWQLEREWDAKEKEKQRRLDLGLPEEAREGADAQPAADALPFACMLCRTPWTVKSDPVVTKCGHHFCEACACAHFATSKRCSVCNQLTHGIFNAAKRLREQIKAAAAAAAALQRTASDDEDDVGGERAGLATSREPERSKRAKLSTVSSWAL</sequence>
<dbReference type="OrthoDB" id="25761at2759"/>
<keyword evidence="9" id="KW-1185">Reference proteome</keyword>
<dbReference type="PANTHER" id="PTHR12930:SF0">
    <property type="entry name" value="RING FINGER PROTEIN 113B"/>
    <property type="match status" value="1"/>
</dbReference>
<reference evidence="8" key="1">
    <citation type="submission" date="2021-05" db="EMBL/GenBank/DDBJ databases">
        <title>The genome of the haptophyte Pavlova lutheri (Diacronema luteri, Pavlovales) - a model for lipid biosynthesis in eukaryotic algae.</title>
        <authorList>
            <person name="Hulatt C.J."/>
            <person name="Posewitz M.C."/>
        </authorList>
    </citation>
    <scope>NUCLEOTIDE SEQUENCE</scope>
    <source>
        <strain evidence="8">NIVA-4/92</strain>
    </source>
</reference>
<dbReference type="PROSITE" id="PS50089">
    <property type="entry name" value="ZF_RING_2"/>
    <property type="match status" value="1"/>
</dbReference>
<dbReference type="CDD" id="cd16539">
    <property type="entry name" value="RING-HC_RNF113A_B"/>
    <property type="match status" value="1"/>
</dbReference>
<dbReference type="InterPro" id="IPR000571">
    <property type="entry name" value="Znf_CCCH"/>
</dbReference>
<organism evidence="8 9">
    <name type="scientific">Diacronema lutheri</name>
    <name type="common">Unicellular marine alga</name>
    <name type="synonym">Monochrysis lutheri</name>
    <dbReference type="NCBI Taxonomy" id="2081491"/>
    <lineage>
        <taxon>Eukaryota</taxon>
        <taxon>Haptista</taxon>
        <taxon>Haptophyta</taxon>
        <taxon>Pavlovophyceae</taxon>
        <taxon>Pavlovales</taxon>
        <taxon>Pavlovaceae</taxon>
        <taxon>Diacronema</taxon>
    </lineage>
</organism>
<dbReference type="Gene3D" id="3.30.40.10">
    <property type="entry name" value="Zinc/RING finger domain, C3HC4 (zinc finger)"/>
    <property type="match status" value="1"/>
</dbReference>
<gene>
    <name evidence="8" type="ORF">KFE25_010023</name>
</gene>
<accession>A0A8J5XJV1</accession>
<name>A0A8J5XJV1_DIALT</name>
<evidence type="ECO:0000256" key="3">
    <source>
        <dbReference type="ARBA" id="ARBA00022833"/>
    </source>
</evidence>
<feature type="compositionally biased region" description="Basic and acidic residues" evidence="5">
    <location>
        <begin position="32"/>
        <end position="56"/>
    </location>
</feature>
<feature type="domain" description="RING-type" evidence="6">
    <location>
        <begin position="248"/>
        <end position="289"/>
    </location>
</feature>
<evidence type="ECO:0000259" key="6">
    <source>
        <dbReference type="PROSITE" id="PS50089"/>
    </source>
</evidence>
<feature type="domain" description="C3H1-type" evidence="7">
    <location>
        <begin position="172"/>
        <end position="200"/>
    </location>
</feature>
<feature type="region of interest" description="Disordered" evidence="5">
    <location>
        <begin position="317"/>
        <end position="356"/>
    </location>
</feature>
<protein>
    <recommendedName>
        <fullName evidence="10">RING-type E3 ubiquitin transferase</fullName>
    </recommendedName>
</protein>
<evidence type="ECO:0000259" key="7">
    <source>
        <dbReference type="PROSITE" id="PS50103"/>
    </source>
</evidence>
<feature type="compositionally biased region" description="Basic and acidic residues" evidence="5">
    <location>
        <begin position="73"/>
        <end position="83"/>
    </location>
</feature>
<dbReference type="InterPro" id="IPR013083">
    <property type="entry name" value="Znf_RING/FYVE/PHD"/>
</dbReference>
<dbReference type="GO" id="GO:0008270">
    <property type="term" value="F:zinc ion binding"/>
    <property type="evidence" value="ECO:0007669"/>
    <property type="project" value="UniProtKB-KW"/>
</dbReference>
<evidence type="ECO:0000256" key="4">
    <source>
        <dbReference type="PROSITE-ProRule" id="PRU00723"/>
    </source>
</evidence>
<evidence type="ECO:0000256" key="2">
    <source>
        <dbReference type="ARBA" id="ARBA00022771"/>
    </source>
</evidence>
<evidence type="ECO:0000256" key="1">
    <source>
        <dbReference type="ARBA" id="ARBA00022723"/>
    </source>
</evidence>
<keyword evidence="2 4" id="KW-0863">Zinc-finger</keyword>
<dbReference type="PROSITE" id="PS50103">
    <property type="entry name" value="ZF_C3H1"/>
    <property type="match status" value="1"/>
</dbReference>
<dbReference type="InterPro" id="IPR036855">
    <property type="entry name" value="Znf_CCCH_sf"/>
</dbReference>
<dbReference type="SUPFAM" id="SSF90229">
    <property type="entry name" value="CCCH zinc finger"/>
    <property type="match status" value="1"/>
</dbReference>
<dbReference type="GO" id="GO:0034247">
    <property type="term" value="P:snoRNA splicing"/>
    <property type="evidence" value="ECO:0007669"/>
    <property type="project" value="TreeGrafter"/>
</dbReference>